<accession>A0A0L0DDX5</accession>
<dbReference type="SUPFAM" id="SSF52113">
    <property type="entry name" value="BRCT domain"/>
    <property type="match status" value="1"/>
</dbReference>
<evidence type="ECO:0000313" key="3">
    <source>
        <dbReference type="EMBL" id="KNC50499.1"/>
    </source>
</evidence>
<dbReference type="GeneID" id="25560454"/>
<dbReference type="SUPFAM" id="SSF63829">
    <property type="entry name" value="Calcium-dependent phosphotriesterase"/>
    <property type="match status" value="1"/>
</dbReference>
<dbReference type="CDD" id="cd00027">
    <property type="entry name" value="BRCT"/>
    <property type="match status" value="1"/>
</dbReference>
<feature type="region of interest" description="Disordered" evidence="1">
    <location>
        <begin position="408"/>
        <end position="467"/>
    </location>
</feature>
<dbReference type="AlphaFoldDB" id="A0A0L0DDX5"/>
<sequence>MLLNLPPEVLTFHLCRFLDPYALVALSRTCRGLRSWAASSRGLCLKRLSGGATGLSYSCAAADPASVVHVDRAARGTVLMRAAIASLTADDALAGPRPLVADGVVRTPKQPLFPTYAPHLFHNPEARLSLAFKHVSDMTVAGRYDVYDVVGDSGVVASVAVGARSVRNKYGCMIRRQESAFGAFVTATHVIVVCASYGIAAVLPYTAGATAADYDGDEVQYVKLAAASPSAIAVAGRYLALGFANGVVQVIDTDPESPAFFADATTRASWPLFPKGNPVTNLVFSSDGTEVFAACPNVGARRIPLAAFPVLICSALTGRQKAQARAMQTSYPLPRAIAGLIVLPTSVVLYDHAKASLVVFDVETGGVKRRHKVPHAAGLELRSLTFDIDTRRLDLVARTAILSATLVPAHQQPTDESEVLEPGLSDPNPDPEPVAAGPSRKRRRDDADADDDTNGSRPTKARDGSPRALDGVICCLSSVSERKAVLQTAIVEAGGRVTDRVTAGVDLLITDSGAETAKARKANQLGIERLTSVQLRDRIASFDPSQQA</sequence>
<proteinExistence type="predicted"/>
<dbReference type="CDD" id="cd09917">
    <property type="entry name" value="F-box_SF"/>
    <property type="match status" value="1"/>
</dbReference>
<dbReference type="InterPro" id="IPR001357">
    <property type="entry name" value="BRCT_dom"/>
</dbReference>
<evidence type="ECO:0000259" key="2">
    <source>
        <dbReference type="Pfam" id="PF00533"/>
    </source>
</evidence>
<dbReference type="EMBL" id="GL349435">
    <property type="protein sequence ID" value="KNC50499.1"/>
    <property type="molecule type" value="Genomic_DNA"/>
</dbReference>
<reference evidence="3 4" key="1">
    <citation type="submission" date="2010-05" db="EMBL/GenBank/DDBJ databases">
        <title>The Genome Sequence of Thecamonas trahens ATCC 50062.</title>
        <authorList>
            <consortium name="The Broad Institute Genome Sequencing Platform"/>
            <person name="Russ C."/>
            <person name="Cuomo C."/>
            <person name="Shea T."/>
            <person name="Young S.K."/>
            <person name="Zeng Q."/>
            <person name="Koehrsen M."/>
            <person name="Haas B."/>
            <person name="Borodovsky M."/>
            <person name="Guigo R."/>
            <person name="Alvarado L."/>
            <person name="Berlin A."/>
            <person name="Bochicchio J."/>
            <person name="Borenstein D."/>
            <person name="Chapman S."/>
            <person name="Chen Z."/>
            <person name="Freedman E."/>
            <person name="Gellesch M."/>
            <person name="Goldberg J."/>
            <person name="Griggs A."/>
            <person name="Gujja S."/>
            <person name="Heilman E."/>
            <person name="Heiman D."/>
            <person name="Hepburn T."/>
            <person name="Howarth C."/>
            <person name="Jen D."/>
            <person name="Larson L."/>
            <person name="Mehta T."/>
            <person name="Park D."/>
            <person name="Pearson M."/>
            <person name="Roberts A."/>
            <person name="Saif S."/>
            <person name="Shenoy N."/>
            <person name="Sisk P."/>
            <person name="Stolte C."/>
            <person name="Sykes S."/>
            <person name="Thomson T."/>
            <person name="Walk T."/>
            <person name="White J."/>
            <person name="Yandava C."/>
            <person name="Burger G."/>
            <person name="Gray M.W."/>
            <person name="Holland P.W.H."/>
            <person name="King N."/>
            <person name="Lang F.B.F."/>
            <person name="Roger A.J."/>
            <person name="Ruiz-Trillo I."/>
            <person name="Lander E."/>
            <person name="Nusbaum C."/>
        </authorList>
    </citation>
    <scope>NUCLEOTIDE SEQUENCE [LARGE SCALE GENOMIC DNA]</scope>
    <source>
        <strain evidence="3 4">ATCC 50062</strain>
    </source>
</reference>
<protein>
    <recommendedName>
        <fullName evidence="2">BRCT domain-containing protein</fullName>
    </recommendedName>
</protein>
<dbReference type="Gene3D" id="3.40.50.10190">
    <property type="entry name" value="BRCT domain"/>
    <property type="match status" value="1"/>
</dbReference>
<feature type="domain" description="BRCT" evidence="2">
    <location>
        <begin position="472"/>
        <end position="537"/>
    </location>
</feature>
<name>A0A0L0DDX5_THETB</name>
<dbReference type="Proteomes" id="UP000054408">
    <property type="component" value="Unassembled WGS sequence"/>
</dbReference>
<evidence type="ECO:0000256" key="1">
    <source>
        <dbReference type="SAM" id="MobiDB-lite"/>
    </source>
</evidence>
<dbReference type="InterPro" id="IPR036047">
    <property type="entry name" value="F-box-like_dom_sf"/>
</dbReference>
<dbReference type="RefSeq" id="XP_013762392.1">
    <property type="nucleotide sequence ID" value="XM_013906938.1"/>
</dbReference>
<gene>
    <name evidence="3" type="ORF">AMSG_00660</name>
</gene>
<evidence type="ECO:0000313" key="4">
    <source>
        <dbReference type="Proteomes" id="UP000054408"/>
    </source>
</evidence>
<keyword evidence="4" id="KW-1185">Reference proteome</keyword>
<organism evidence="3 4">
    <name type="scientific">Thecamonas trahens ATCC 50062</name>
    <dbReference type="NCBI Taxonomy" id="461836"/>
    <lineage>
        <taxon>Eukaryota</taxon>
        <taxon>Apusozoa</taxon>
        <taxon>Apusomonadida</taxon>
        <taxon>Apusomonadidae</taxon>
        <taxon>Thecamonas</taxon>
    </lineage>
</organism>
<dbReference type="SUPFAM" id="SSF81383">
    <property type="entry name" value="F-box domain"/>
    <property type="match status" value="1"/>
</dbReference>
<dbReference type="Pfam" id="PF00533">
    <property type="entry name" value="BRCT"/>
    <property type="match status" value="1"/>
</dbReference>
<dbReference type="InterPro" id="IPR036420">
    <property type="entry name" value="BRCT_dom_sf"/>
</dbReference>